<dbReference type="EMBL" id="QGKV02001507">
    <property type="protein sequence ID" value="KAF3533284.1"/>
    <property type="molecule type" value="Genomic_DNA"/>
</dbReference>
<evidence type="ECO:0000259" key="2">
    <source>
        <dbReference type="Pfam" id="PF00425"/>
    </source>
</evidence>
<dbReference type="InterPro" id="IPR015890">
    <property type="entry name" value="Chorismate_C"/>
</dbReference>
<dbReference type="PANTHER" id="PTHR47253:SF4">
    <property type="entry name" value="ISOCHORISMATE SYNTHASE 2, CHLOROPLASTIC"/>
    <property type="match status" value="1"/>
</dbReference>
<dbReference type="InterPro" id="IPR005801">
    <property type="entry name" value="ADC_synthase"/>
</dbReference>
<gene>
    <name evidence="3" type="ORF">DY000_02038019</name>
</gene>
<evidence type="ECO:0000256" key="1">
    <source>
        <dbReference type="SAM" id="MobiDB-lite"/>
    </source>
</evidence>
<feature type="region of interest" description="Disordered" evidence="1">
    <location>
        <begin position="152"/>
        <end position="182"/>
    </location>
</feature>
<comment type="caution">
    <text evidence="3">The sequence shown here is derived from an EMBL/GenBank/DDBJ whole genome shotgun (WGS) entry which is preliminary data.</text>
</comment>
<organism evidence="3 4">
    <name type="scientific">Brassica cretica</name>
    <name type="common">Mustard</name>
    <dbReference type="NCBI Taxonomy" id="69181"/>
    <lineage>
        <taxon>Eukaryota</taxon>
        <taxon>Viridiplantae</taxon>
        <taxon>Streptophyta</taxon>
        <taxon>Embryophyta</taxon>
        <taxon>Tracheophyta</taxon>
        <taxon>Spermatophyta</taxon>
        <taxon>Magnoliopsida</taxon>
        <taxon>eudicotyledons</taxon>
        <taxon>Gunneridae</taxon>
        <taxon>Pentapetalae</taxon>
        <taxon>rosids</taxon>
        <taxon>malvids</taxon>
        <taxon>Brassicales</taxon>
        <taxon>Brassicaceae</taxon>
        <taxon>Brassiceae</taxon>
        <taxon>Brassica</taxon>
    </lineage>
</organism>
<name>A0ABQ7BM39_BRACR</name>
<protein>
    <recommendedName>
        <fullName evidence="2">Chorismate-utilising enzyme C-terminal domain-containing protein</fullName>
    </recommendedName>
</protein>
<dbReference type="PANTHER" id="PTHR47253">
    <property type="match status" value="1"/>
</dbReference>
<evidence type="ECO:0000313" key="4">
    <source>
        <dbReference type="Proteomes" id="UP000266723"/>
    </source>
</evidence>
<reference evidence="3 4" key="1">
    <citation type="journal article" date="2020" name="BMC Genomics">
        <title>Intraspecific diversification of the crop wild relative Brassica cretica Lam. using demographic model selection.</title>
        <authorList>
            <person name="Kioukis A."/>
            <person name="Michalopoulou V.A."/>
            <person name="Briers L."/>
            <person name="Pirintsos S."/>
            <person name="Studholme D.J."/>
            <person name="Pavlidis P."/>
            <person name="Sarris P.F."/>
        </authorList>
    </citation>
    <scope>NUCLEOTIDE SEQUENCE [LARGE SCALE GENOMIC DNA]</scope>
    <source>
        <strain evidence="4">cv. PFS-1207/04</strain>
    </source>
</reference>
<dbReference type="InterPro" id="IPR044250">
    <property type="entry name" value="MenF-like"/>
</dbReference>
<feature type="domain" description="Chorismate-utilising enzyme C-terminal" evidence="2">
    <location>
        <begin position="81"/>
        <end position="141"/>
    </location>
</feature>
<dbReference type="Proteomes" id="UP000266723">
    <property type="component" value="Unassembled WGS sequence"/>
</dbReference>
<dbReference type="Gene3D" id="3.60.120.10">
    <property type="entry name" value="Anthranilate synthase"/>
    <property type="match status" value="1"/>
</dbReference>
<dbReference type="SUPFAM" id="SSF56322">
    <property type="entry name" value="ADC synthase"/>
    <property type="match status" value="1"/>
</dbReference>
<evidence type="ECO:0000313" key="3">
    <source>
        <dbReference type="EMBL" id="KAF3533284.1"/>
    </source>
</evidence>
<proteinExistence type="predicted"/>
<sequence>MTTTRSDCASVKIEEIKGFIHGSEEVESIPDTAVTSIVDNAVAESSGIIVYAKDKSKTESQQKATPTLAEDAAKIFDDRISAGKKPERLFYRKHLGVWSEALAATRPRGDSEVSDLEIERDLLTSPKDDLEFSIVRKLARGFSYSSGEIKAQNEQRIKTRRKGREKNPSIDEFIGKNPLIDG</sequence>
<dbReference type="Pfam" id="PF00425">
    <property type="entry name" value="Chorismate_bind"/>
    <property type="match status" value="1"/>
</dbReference>
<keyword evidence="4" id="KW-1185">Reference proteome</keyword>
<accession>A0ABQ7BM39</accession>